<dbReference type="HOGENOM" id="CLU_116900_1_1_1"/>
<accession>B4GN85</accession>
<dbReference type="PANTHER" id="PTHR20898">
    <property type="entry name" value="DAEDALUS ON 3-RELATED-RELATED"/>
    <property type="match status" value="1"/>
</dbReference>
<proteinExistence type="predicted"/>
<sequence>MEINMVLSKRLNGYKPFLYNMTFNACKFIANPKSSPVVKFFYESFMSYSSVNHSCPYNHDLVLEKLPVDFINHRFTQILPFPEGQYLLEVRWLRSGSLLAVIKLYGLLS</sequence>
<dbReference type="PANTHER" id="PTHR20898:SF0">
    <property type="entry name" value="DAEDALUS ON 3-RELATED"/>
    <property type="match status" value="1"/>
</dbReference>
<evidence type="ECO:0000313" key="2">
    <source>
        <dbReference type="Proteomes" id="UP000008744"/>
    </source>
</evidence>
<dbReference type="Pfam" id="PF06477">
    <property type="entry name" value="DUF1091"/>
    <property type="match status" value="1"/>
</dbReference>
<evidence type="ECO:0000313" key="1">
    <source>
        <dbReference type="EMBL" id="EDW39211.1"/>
    </source>
</evidence>
<reference evidence="1 2" key="1">
    <citation type="journal article" date="2007" name="Nature">
        <title>Evolution of genes and genomes on the Drosophila phylogeny.</title>
        <authorList>
            <consortium name="Drosophila 12 Genomes Consortium"/>
            <person name="Clark A.G."/>
            <person name="Eisen M.B."/>
            <person name="Smith D.R."/>
            <person name="Bergman C.M."/>
            <person name="Oliver B."/>
            <person name="Markow T.A."/>
            <person name="Kaufman T.C."/>
            <person name="Kellis M."/>
            <person name="Gelbart W."/>
            <person name="Iyer V.N."/>
            <person name="Pollard D.A."/>
            <person name="Sackton T.B."/>
            <person name="Larracuente A.M."/>
            <person name="Singh N.D."/>
            <person name="Abad J.P."/>
            <person name="Abt D.N."/>
            <person name="Adryan B."/>
            <person name="Aguade M."/>
            <person name="Akashi H."/>
            <person name="Anderson W.W."/>
            <person name="Aquadro C.F."/>
            <person name="Ardell D.H."/>
            <person name="Arguello R."/>
            <person name="Artieri C.G."/>
            <person name="Barbash D.A."/>
            <person name="Barker D."/>
            <person name="Barsanti P."/>
            <person name="Batterham P."/>
            <person name="Batzoglou S."/>
            <person name="Begun D."/>
            <person name="Bhutkar A."/>
            <person name="Blanco E."/>
            <person name="Bosak S.A."/>
            <person name="Bradley R.K."/>
            <person name="Brand A.D."/>
            <person name="Brent M.R."/>
            <person name="Brooks A.N."/>
            <person name="Brown R.H."/>
            <person name="Butlin R.K."/>
            <person name="Caggese C."/>
            <person name="Calvi B.R."/>
            <person name="Bernardo de Carvalho A."/>
            <person name="Caspi A."/>
            <person name="Castrezana S."/>
            <person name="Celniker S.E."/>
            <person name="Chang J.L."/>
            <person name="Chapple C."/>
            <person name="Chatterji S."/>
            <person name="Chinwalla A."/>
            <person name="Civetta A."/>
            <person name="Clifton S.W."/>
            <person name="Comeron J.M."/>
            <person name="Costello J.C."/>
            <person name="Coyne J.A."/>
            <person name="Daub J."/>
            <person name="David R.G."/>
            <person name="Delcher A.L."/>
            <person name="Delehaunty K."/>
            <person name="Do C.B."/>
            <person name="Ebling H."/>
            <person name="Edwards K."/>
            <person name="Eickbush T."/>
            <person name="Evans J.D."/>
            <person name="Filipski A."/>
            <person name="Findeiss S."/>
            <person name="Freyhult E."/>
            <person name="Fulton L."/>
            <person name="Fulton R."/>
            <person name="Garcia A.C."/>
            <person name="Gardiner A."/>
            <person name="Garfield D.A."/>
            <person name="Garvin B.E."/>
            <person name="Gibson G."/>
            <person name="Gilbert D."/>
            <person name="Gnerre S."/>
            <person name="Godfrey J."/>
            <person name="Good R."/>
            <person name="Gotea V."/>
            <person name="Gravely B."/>
            <person name="Greenberg A.J."/>
            <person name="Griffiths-Jones S."/>
            <person name="Gross S."/>
            <person name="Guigo R."/>
            <person name="Gustafson E.A."/>
            <person name="Haerty W."/>
            <person name="Hahn M.W."/>
            <person name="Halligan D.L."/>
            <person name="Halpern A.L."/>
            <person name="Halter G.M."/>
            <person name="Han M.V."/>
            <person name="Heger A."/>
            <person name="Hillier L."/>
            <person name="Hinrichs A.S."/>
            <person name="Holmes I."/>
            <person name="Hoskins R.A."/>
            <person name="Hubisz M.J."/>
            <person name="Hultmark D."/>
            <person name="Huntley M.A."/>
            <person name="Jaffe D.B."/>
            <person name="Jagadeeshan S."/>
            <person name="Jeck W.R."/>
            <person name="Johnson J."/>
            <person name="Jones C.D."/>
            <person name="Jordan W.C."/>
            <person name="Karpen G.H."/>
            <person name="Kataoka E."/>
            <person name="Keightley P.D."/>
            <person name="Kheradpour P."/>
            <person name="Kirkness E.F."/>
            <person name="Koerich L.B."/>
            <person name="Kristiansen K."/>
            <person name="Kudrna D."/>
            <person name="Kulathinal R.J."/>
            <person name="Kumar S."/>
            <person name="Kwok R."/>
            <person name="Lander E."/>
            <person name="Langley C.H."/>
            <person name="Lapoint R."/>
            <person name="Lazzaro B.P."/>
            <person name="Lee S.J."/>
            <person name="Levesque L."/>
            <person name="Li R."/>
            <person name="Lin C.F."/>
            <person name="Lin M.F."/>
            <person name="Lindblad-Toh K."/>
            <person name="Llopart A."/>
            <person name="Long M."/>
            <person name="Low L."/>
            <person name="Lozovsky E."/>
            <person name="Lu J."/>
            <person name="Luo M."/>
            <person name="Machado C.A."/>
            <person name="Makalowski W."/>
            <person name="Marzo M."/>
            <person name="Matsuda M."/>
            <person name="Matzkin L."/>
            <person name="McAllister B."/>
            <person name="McBride C.S."/>
            <person name="McKernan B."/>
            <person name="McKernan K."/>
            <person name="Mendez-Lago M."/>
            <person name="Minx P."/>
            <person name="Mollenhauer M.U."/>
            <person name="Montooth K."/>
            <person name="Mount S.M."/>
            <person name="Mu X."/>
            <person name="Myers E."/>
            <person name="Negre B."/>
            <person name="Newfeld S."/>
            <person name="Nielsen R."/>
            <person name="Noor M.A."/>
            <person name="O'Grady P."/>
            <person name="Pachter L."/>
            <person name="Papaceit M."/>
            <person name="Parisi M.J."/>
            <person name="Parisi M."/>
            <person name="Parts L."/>
            <person name="Pedersen J.S."/>
            <person name="Pesole G."/>
            <person name="Phillippy A.M."/>
            <person name="Ponting C.P."/>
            <person name="Pop M."/>
            <person name="Porcelli D."/>
            <person name="Powell J.R."/>
            <person name="Prohaska S."/>
            <person name="Pruitt K."/>
            <person name="Puig M."/>
            <person name="Quesneville H."/>
            <person name="Ram K.R."/>
            <person name="Rand D."/>
            <person name="Rasmussen M.D."/>
            <person name="Reed L.K."/>
            <person name="Reenan R."/>
            <person name="Reily A."/>
            <person name="Remington K.A."/>
            <person name="Rieger T.T."/>
            <person name="Ritchie M.G."/>
            <person name="Robin C."/>
            <person name="Rogers Y.H."/>
            <person name="Rohde C."/>
            <person name="Rozas J."/>
            <person name="Rubenfield M.J."/>
            <person name="Ruiz A."/>
            <person name="Russo S."/>
            <person name="Salzberg S.L."/>
            <person name="Sanchez-Gracia A."/>
            <person name="Saranga D.J."/>
            <person name="Sato H."/>
            <person name="Schaeffer S.W."/>
            <person name="Schatz M.C."/>
            <person name="Schlenke T."/>
            <person name="Schwartz R."/>
            <person name="Segarra C."/>
            <person name="Singh R.S."/>
            <person name="Sirot L."/>
            <person name="Sirota M."/>
            <person name="Sisneros N.B."/>
            <person name="Smith C.D."/>
            <person name="Smith T.F."/>
            <person name="Spieth J."/>
            <person name="Stage D.E."/>
            <person name="Stark A."/>
            <person name="Stephan W."/>
            <person name="Strausberg R.L."/>
            <person name="Strempel S."/>
            <person name="Sturgill D."/>
            <person name="Sutton G."/>
            <person name="Sutton G.G."/>
            <person name="Tao W."/>
            <person name="Teichmann S."/>
            <person name="Tobari Y.N."/>
            <person name="Tomimura Y."/>
            <person name="Tsolas J.M."/>
            <person name="Valente V.L."/>
            <person name="Venter E."/>
            <person name="Venter J.C."/>
            <person name="Vicario S."/>
            <person name="Vieira F.G."/>
            <person name="Vilella A.J."/>
            <person name="Villasante A."/>
            <person name="Walenz B."/>
            <person name="Wang J."/>
            <person name="Wasserman M."/>
            <person name="Watts T."/>
            <person name="Wilson D."/>
            <person name="Wilson R.K."/>
            <person name="Wing R.A."/>
            <person name="Wolfner M.F."/>
            <person name="Wong A."/>
            <person name="Wong G.K."/>
            <person name="Wu C.I."/>
            <person name="Wu G."/>
            <person name="Yamamoto D."/>
            <person name="Yang H.P."/>
            <person name="Yang S.P."/>
            <person name="Yorke J.A."/>
            <person name="Yoshida K."/>
            <person name="Zdobnov E."/>
            <person name="Zhang P."/>
            <person name="Zhang Y."/>
            <person name="Zimin A.V."/>
            <person name="Baldwin J."/>
            <person name="Abdouelleil A."/>
            <person name="Abdulkadir J."/>
            <person name="Abebe A."/>
            <person name="Abera B."/>
            <person name="Abreu J."/>
            <person name="Acer S.C."/>
            <person name="Aftuck L."/>
            <person name="Alexander A."/>
            <person name="An P."/>
            <person name="Anderson E."/>
            <person name="Anderson S."/>
            <person name="Arachi H."/>
            <person name="Azer M."/>
            <person name="Bachantsang P."/>
            <person name="Barry A."/>
            <person name="Bayul T."/>
            <person name="Berlin A."/>
            <person name="Bessette D."/>
            <person name="Bloom T."/>
            <person name="Blye J."/>
            <person name="Boguslavskiy L."/>
            <person name="Bonnet C."/>
            <person name="Boukhgalter B."/>
            <person name="Bourzgui I."/>
            <person name="Brown A."/>
            <person name="Cahill P."/>
            <person name="Channer S."/>
            <person name="Cheshatsang Y."/>
            <person name="Chuda L."/>
            <person name="Citroen M."/>
            <person name="Collymore A."/>
            <person name="Cooke P."/>
            <person name="Costello M."/>
            <person name="D'Aco K."/>
            <person name="Daza R."/>
            <person name="De Haan G."/>
            <person name="DeGray S."/>
            <person name="DeMaso C."/>
            <person name="Dhargay N."/>
            <person name="Dooley K."/>
            <person name="Dooley E."/>
            <person name="Doricent M."/>
            <person name="Dorje P."/>
            <person name="Dorjee K."/>
            <person name="Dupes A."/>
            <person name="Elong R."/>
            <person name="Falk J."/>
            <person name="Farina A."/>
            <person name="Faro S."/>
            <person name="Ferguson D."/>
            <person name="Fisher S."/>
            <person name="Foley C.D."/>
            <person name="Franke A."/>
            <person name="Friedrich D."/>
            <person name="Gadbois L."/>
            <person name="Gearin G."/>
            <person name="Gearin C.R."/>
            <person name="Giannoukos G."/>
            <person name="Goode T."/>
            <person name="Graham J."/>
            <person name="Grandbois E."/>
            <person name="Grewal S."/>
            <person name="Gyaltsen K."/>
            <person name="Hafez N."/>
            <person name="Hagos B."/>
            <person name="Hall J."/>
            <person name="Henson C."/>
            <person name="Hollinger A."/>
            <person name="Honan T."/>
            <person name="Huard M.D."/>
            <person name="Hughes L."/>
            <person name="Hurhula B."/>
            <person name="Husby M.E."/>
            <person name="Kamat A."/>
            <person name="Kanga B."/>
            <person name="Kashin S."/>
            <person name="Khazanovich D."/>
            <person name="Kisner P."/>
            <person name="Lance K."/>
            <person name="Lara M."/>
            <person name="Lee W."/>
            <person name="Lennon N."/>
            <person name="Letendre F."/>
            <person name="LeVine R."/>
            <person name="Lipovsky A."/>
            <person name="Liu X."/>
            <person name="Liu J."/>
            <person name="Liu S."/>
            <person name="Lokyitsang T."/>
            <person name="Lokyitsang Y."/>
            <person name="Lubonja R."/>
            <person name="Lui A."/>
            <person name="MacDonald P."/>
            <person name="Magnisalis V."/>
            <person name="Maru K."/>
            <person name="Matthews C."/>
            <person name="McCusker W."/>
            <person name="McDonough S."/>
            <person name="Mehta T."/>
            <person name="Meldrim J."/>
            <person name="Meneus L."/>
            <person name="Mihai O."/>
            <person name="Mihalev A."/>
            <person name="Mihova T."/>
            <person name="Mittelman R."/>
            <person name="Mlenga V."/>
            <person name="Montmayeur A."/>
            <person name="Mulrain L."/>
            <person name="Navidi A."/>
            <person name="Naylor J."/>
            <person name="Negash T."/>
            <person name="Nguyen T."/>
            <person name="Nguyen N."/>
            <person name="Nicol R."/>
            <person name="Norbu C."/>
            <person name="Norbu N."/>
            <person name="Novod N."/>
            <person name="O'Neill B."/>
            <person name="Osman S."/>
            <person name="Markiewicz E."/>
            <person name="Oyono O.L."/>
            <person name="Patti C."/>
            <person name="Phunkhang P."/>
            <person name="Pierre F."/>
            <person name="Priest M."/>
            <person name="Raghuraman S."/>
            <person name="Rege F."/>
            <person name="Reyes R."/>
            <person name="Rise C."/>
            <person name="Rogov P."/>
            <person name="Ross K."/>
            <person name="Ryan E."/>
            <person name="Settipalli S."/>
            <person name="Shea T."/>
            <person name="Sherpa N."/>
            <person name="Shi L."/>
            <person name="Shih D."/>
            <person name="Sparrow T."/>
            <person name="Spaulding J."/>
            <person name="Stalker J."/>
            <person name="Stange-Thomann N."/>
            <person name="Stavropoulos S."/>
            <person name="Stone C."/>
            <person name="Strader C."/>
            <person name="Tesfaye S."/>
            <person name="Thomson T."/>
            <person name="Thoulutsang Y."/>
            <person name="Thoulutsang D."/>
            <person name="Topham K."/>
            <person name="Topping I."/>
            <person name="Tsamla T."/>
            <person name="Vassiliev H."/>
            <person name="Vo A."/>
            <person name="Wangchuk T."/>
            <person name="Wangdi T."/>
            <person name="Weiand M."/>
            <person name="Wilkinson J."/>
            <person name="Wilson A."/>
            <person name="Yadav S."/>
            <person name="Young G."/>
            <person name="Yu Q."/>
            <person name="Zembek L."/>
            <person name="Zhong D."/>
            <person name="Zimmer A."/>
            <person name="Zwirko Z."/>
            <person name="Jaffe D.B."/>
            <person name="Alvarez P."/>
            <person name="Brockman W."/>
            <person name="Butler J."/>
            <person name="Chin C."/>
            <person name="Gnerre S."/>
            <person name="Grabherr M."/>
            <person name="Kleber M."/>
            <person name="Mauceli E."/>
            <person name="MacCallum I."/>
        </authorList>
    </citation>
    <scope>NUCLEOTIDE SEQUENCE [LARGE SCALE GENOMIC DNA]</scope>
    <source>
        <strain evidence="2">MSH-3 / Tucson 14011-0111.49</strain>
    </source>
</reference>
<keyword evidence="2" id="KW-1185">Reference proteome</keyword>
<name>B4GN85_DROPE</name>
<dbReference type="Proteomes" id="UP000008744">
    <property type="component" value="Unassembled WGS sequence"/>
</dbReference>
<gene>
    <name evidence="1" type="primary">Dper\GL13532</name>
    <name evidence="1" type="ORF">Dper_GL13532</name>
</gene>
<dbReference type="SMART" id="SM00697">
    <property type="entry name" value="DM8"/>
    <property type="match status" value="1"/>
</dbReference>
<protein>
    <submittedName>
        <fullName evidence="1">GL13532</fullName>
    </submittedName>
</protein>
<dbReference type="InterPro" id="IPR010512">
    <property type="entry name" value="DUF1091"/>
</dbReference>
<dbReference type="PhylomeDB" id="B4GN85"/>
<dbReference type="OrthoDB" id="7789165at2759"/>
<dbReference type="OMA" id="CKFLKIL"/>
<dbReference type="EMBL" id="CH479186">
    <property type="protein sequence ID" value="EDW39211.1"/>
    <property type="molecule type" value="Genomic_DNA"/>
</dbReference>
<dbReference type="AlphaFoldDB" id="B4GN85"/>
<organism evidence="2">
    <name type="scientific">Drosophila persimilis</name>
    <name type="common">Fruit fly</name>
    <dbReference type="NCBI Taxonomy" id="7234"/>
    <lineage>
        <taxon>Eukaryota</taxon>
        <taxon>Metazoa</taxon>
        <taxon>Ecdysozoa</taxon>
        <taxon>Arthropoda</taxon>
        <taxon>Hexapoda</taxon>
        <taxon>Insecta</taxon>
        <taxon>Pterygota</taxon>
        <taxon>Neoptera</taxon>
        <taxon>Endopterygota</taxon>
        <taxon>Diptera</taxon>
        <taxon>Brachycera</taxon>
        <taxon>Muscomorpha</taxon>
        <taxon>Ephydroidea</taxon>
        <taxon>Drosophilidae</taxon>
        <taxon>Drosophila</taxon>
        <taxon>Sophophora</taxon>
    </lineage>
</organism>